<evidence type="ECO:0000256" key="5">
    <source>
        <dbReference type="SAM" id="Phobius"/>
    </source>
</evidence>
<feature type="domain" description="ABC-2 type transporter transmembrane" evidence="6">
    <location>
        <begin position="130"/>
        <end position="251"/>
    </location>
</feature>
<evidence type="ECO:0000256" key="2">
    <source>
        <dbReference type="ARBA" id="ARBA00022692"/>
    </source>
</evidence>
<keyword evidence="8" id="KW-1185">Reference proteome</keyword>
<comment type="caution">
    <text evidence="7">The sequence shown here is derived from an EMBL/GenBank/DDBJ whole genome shotgun (WGS) entry which is preliminary data.</text>
</comment>
<sequence length="469" mass="52444">MVRLILSNELKGSLRDRRVQLLAGFTALLLLLSAWSGQGTYTHLADAREQAAAKAEAEWDSLGAYNPHSAAHFGTYAYRPLGLLRMLDAGVQPFTGDVLKVEGHVANEALYAEASRSSSLMRFSAFQPALVLQAIVPLLLIFLAFGSIARERETGTLKMLVLQGASFRQLMAGKALAYWIISLGLLLVTVLIMAMLYGGQMAWDTFALFMLAYALYYLLAALLSVYVSARARRSSGALAVLLGGWLLWVFILPKLAAQLGQSLYPLPSRIVFEEQMREDRKKGLDGHNPSDERRKALEEKVLAEYEVDSIEQLPINFDGIVMQADEEYGNQVWDKHFGDYYQTVQQQNKVIQWVSALAPFLAVRNLSMALAGTSLYDHLHFQQSVEDYRRGWVKALNDEHAYGGSKTGEWGWKAEAAFFQSMEDYTYERPGLSWSLANRWPEIVVLLAWLLVAVGLVAFSRNLSVLDQN</sequence>
<feature type="transmembrane region" description="Helical" evidence="5">
    <location>
        <begin position="176"/>
        <end position="199"/>
    </location>
</feature>
<dbReference type="OrthoDB" id="184009at2"/>
<dbReference type="Pfam" id="PF12698">
    <property type="entry name" value="ABC2_membrane_3"/>
    <property type="match status" value="1"/>
</dbReference>
<dbReference type="PANTHER" id="PTHR43471">
    <property type="entry name" value="ABC TRANSPORTER PERMEASE"/>
    <property type="match status" value="1"/>
</dbReference>
<reference evidence="7 8" key="1">
    <citation type="journal article" date="2014" name="Int. J. Syst. Evol. Microbiol.">
        <title>Phaeodactylibacter xiamenensis gen. nov., sp. nov., a member of the family Saprospiraceae isolated from the marine alga Phaeodactylum tricornutum.</title>
        <authorList>
            <person name="Chen Z.Jr."/>
            <person name="Lei X."/>
            <person name="Lai Q."/>
            <person name="Li Y."/>
            <person name="Zhang B."/>
            <person name="Zhang J."/>
            <person name="Zhang H."/>
            <person name="Yang L."/>
            <person name="Zheng W."/>
            <person name="Tian Y."/>
            <person name="Yu Z."/>
            <person name="Xu H.Jr."/>
            <person name="Zheng T."/>
        </authorList>
    </citation>
    <scope>NUCLEOTIDE SEQUENCE [LARGE SCALE GENOMIC DNA]</scope>
    <source>
        <strain evidence="7 8">KD52</strain>
    </source>
</reference>
<proteinExistence type="predicted"/>
<dbReference type="AlphaFoldDB" id="A0A098S4C3"/>
<dbReference type="Pfam" id="PF12040">
    <property type="entry name" value="DUF3526"/>
    <property type="match status" value="1"/>
</dbReference>
<accession>A0A098S4C3</accession>
<protein>
    <recommendedName>
        <fullName evidence="6">ABC-2 type transporter transmembrane domain-containing protein</fullName>
    </recommendedName>
</protein>
<gene>
    <name evidence="7" type="ORF">IX84_18295</name>
</gene>
<feature type="transmembrane region" description="Helical" evidence="5">
    <location>
        <begin position="205"/>
        <end position="226"/>
    </location>
</feature>
<dbReference type="PANTHER" id="PTHR43471:SF1">
    <property type="entry name" value="ABC TRANSPORTER PERMEASE PROTEIN NOSY-RELATED"/>
    <property type="match status" value="1"/>
</dbReference>
<evidence type="ECO:0000313" key="8">
    <source>
        <dbReference type="Proteomes" id="UP000029736"/>
    </source>
</evidence>
<organism evidence="7 8">
    <name type="scientific">Phaeodactylibacter xiamenensis</name>
    <dbReference type="NCBI Taxonomy" id="1524460"/>
    <lineage>
        <taxon>Bacteria</taxon>
        <taxon>Pseudomonadati</taxon>
        <taxon>Bacteroidota</taxon>
        <taxon>Saprospiria</taxon>
        <taxon>Saprospirales</taxon>
        <taxon>Haliscomenobacteraceae</taxon>
        <taxon>Phaeodactylibacter</taxon>
    </lineage>
</organism>
<dbReference type="RefSeq" id="WP_044223606.1">
    <property type="nucleotide sequence ID" value="NZ_JBKAGJ010000008.1"/>
</dbReference>
<dbReference type="InterPro" id="IPR013525">
    <property type="entry name" value="ABC2_TM"/>
</dbReference>
<evidence type="ECO:0000259" key="6">
    <source>
        <dbReference type="Pfam" id="PF12698"/>
    </source>
</evidence>
<feature type="transmembrane region" description="Helical" evidence="5">
    <location>
        <begin position="440"/>
        <end position="459"/>
    </location>
</feature>
<evidence type="ECO:0000313" key="7">
    <source>
        <dbReference type="EMBL" id="KGE86985.1"/>
    </source>
</evidence>
<evidence type="ECO:0000256" key="3">
    <source>
        <dbReference type="ARBA" id="ARBA00022989"/>
    </source>
</evidence>
<evidence type="ECO:0000256" key="4">
    <source>
        <dbReference type="ARBA" id="ARBA00023136"/>
    </source>
</evidence>
<feature type="transmembrane region" description="Helical" evidence="5">
    <location>
        <begin position="125"/>
        <end position="149"/>
    </location>
</feature>
<feature type="transmembrane region" description="Helical" evidence="5">
    <location>
        <begin position="238"/>
        <end position="257"/>
    </location>
</feature>
<comment type="subcellular location">
    <subcellularLocation>
        <location evidence="1">Membrane</location>
        <topology evidence="1">Multi-pass membrane protein</topology>
    </subcellularLocation>
</comment>
<evidence type="ECO:0000256" key="1">
    <source>
        <dbReference type="ARBA" id="ARBA00004141"/>
    </source>
</evidence>
<dbReference type="InterPro" id="IPR021913">
    <property type="entry name" value="DUF3526"/>
</dbReference>
<dbReference type="EMBL" id="JPOS01000039">
    <property type="protein sequence ID" value="KGE86985.1"/>
    <property type="molecule type" value="Genomic_DNA"/>
</dbReference>
<dbReference type="STRING" id="1524460.IX84_18295"/>
<name>A0A098S4C3_9BACT</name>
<keyword evidence="3 5" id="KW-1133">Transmembrane helix</keyword>
<keyword evidence="2 5" id="KW-0812">Transmembrane</keyword>
<dbReference type="Proteomes" id="UP000029736">
    <property type="component" value="Unassembled WGS sequence"/>
</dbReference>
<keyword evidence="4 5" id="KW-0472">Membrane</keyword>
<dbReference type="GO" id="GO:0140359">
    <property type="term" value="F:ABC-type transporter activity"/>
    <property type="evidence" value="ECO:0007669"/>
    <property type="project" value="InterPro"/>
</dbReference>
<dbReference type="GO" id="GO:0016020">
    <property type="term" value="C:membrane"/>
    <property type="evidence" value="ECO:0007669"/>
    <property type="project" value="UniProtKB-SubCell"/>
</dbReference>